<dbReference type="Gene3D" id="4.10.640.10">
    <property type="entry name" value="Ribosomal protein S18"/>
    <property type="match status" value="1"/>
</dbReference>
<dbReference type="OrthoDB" id="21463at2759"/>
<protein>
    <recommendedName>
        <fullName evidence="4">Small ribosomal subunit protein bS18m</fullName>
    </recommendedName>
</protein>
<accession>A0A4R5XEG7</accession>
<evidence type="ECO:0000256" key="4">
    <source>
        <dbReference type="ARBA" id="ARBA00035264"/>
    </source>
</evidence>
<dbReference type="GO" id="GO:0070181">
    <property type="term" value="F:small ribosomal subunit rRNA binding"/>
    <property type="evidence" value="ECO:0007669"/>
    <property type="project" value="TreeGrafter"/>
</dbReference>
<dbReference type="STRING" id="50990.A0A4R5XEG7"/>
<dbReference type="Proteomes" id="UP000294933">
    <property type="component" value="Unassembled WGS sequence"/>
</dbReference>
<dbReference type="PANTHER" id="PTHR13479:SF40">
    <property type="entry name" value="SMALL RIBOSOMAL SUBUNIT PROTEIN BS18M"/>
    <property type="match status" value="1"/>
</dbReference>
<sequence length="195" mass="22235">MRIPSLYPRPTVRATTYPAVAQHWAPRRYAQSQAVSDLDIMQDALQPEETPLPDTAVNKKLPSGTLEPSYYASIQPTERQAQRYSAIKPNSFIKPADFSYHSRRLRKSSHSVPYAPHGKKARYSDPFVQFNIDPRYTPENTKLLGAFVTEMGKIEKRAITGLSIRSQRMVGKAIKRSRMMGLLPLFCRPERLSKK</sequence>
<dbReference type="NCBIfam" id="TIGR00165">
    <property type="entry name" value="S18"/>
    <property type="match status" value="1"/>
</dbReference>
<dbReference type="GO" id="GO:0032543">
    <property type="term" value="P:mitochondrial translation"/>
    <property type="evidence" value="ECO:0007669"/>
    <property type="project" value="TreeGrafter"/>
</dbReference>
<evidence type="ECO:0000313" key="7">
    <source>
        <dbReference type="Proteomes" id="UP000294933"/>
    </source>
</evidence>
<dbReference type="GO" id="GO:0005763">
    <property type="term" value="C:mitochondrial small ribosomal subunit"/>
    <property type="evidence" value="ECO:0007669"/>
    <property type="project" value="TreeGrafter"/>
</dbReference>
<evidence type="ECO:0000256" key="2">
    <source>
        <dbReference type="ARBA" id="ARBA00022980"/>
    </source>
</evidence>
<keyword evidence="2 5" id="KW-0689">Ribosomal protein</keyword>
<dbReference type="GO" id="GO:0003735">
    <property type="term" value="F:structural constituent of ribosome"/>
    <property type="evidence" value="ECO:0007669"/>
    <property type="project" value="InterPro"/>
</dbReference>
<dbReference type="PANTHER" id="PTHR13479">
    <property type="entry name" value="30S RIBOSOMAL PROTEIN S18"/>
    <property type="match status" value="1"/>
</dbReference>
<dbReference type="InterPro" id="IPR036870">
    <property type="entry name" value="Ribosomal_bS18_sf"/>
</dbReference>
<dbReference type="SUPFAM" id="SSF46911">
    <property type="entry name" value="Ribosomal protein S18"/>
    <property type="match status" value="1"/>
</dbReference>
<dbReference type="PRINTS" id="PR00974">
    <property type="entry name" value="RIBOSOMALS18"/>
</dbReference>
<keyword evidence="7" id="KW-1185">Reference proteome</keyword>
<proteinExistence type="inferred from homology"/>
<gene>
    <name evidence="6" type="ORF">BD410DRAFT_892711</name>
</gene>
<evidence type="ECO:0000313" key="6">
    <source>
        <dbReference type="EMBL" id="TDL29413.1"/>
    </source>
</evidence>
<dbReference type="EMBL" id="ML170156">
    <property type="protein sequence ID" value="TDL29413.1"/>
    <property type="molecule type" value="Genomic_DNA"/>
</dbReference>
<dbReference type="VEuPathDB" id="FungiDB:BD410DRAFT_892711"/>
<evidence type="ECO:0000256" key="5">
    <source>
        <dbReference type="RuleBase" id="RU003910"/>
    </source>
</evidence>
<evidence type="ECO:0000256" key="1">
    <source>
        <dbReference type="ARBA" id="ARBA00005589"/>
    </source>
</evidence>
<evidence type="ECO:0000256" key="3">
    <source>
        <dbReference type="ARBA" id="ARBA00023274"/>
    </source>
</evidence>
<dbReference type="InterPro" id="IPR001648">
    <property type="entry name" value="Ribosomal_bS18"/>
</dbReference>
<dbReference type="AlphaFoldDB" id="A0A4R5XEG7"/>
<organism evidence="6 7">
    <name type="scientific">Rickenella mellea</name>
    <dbReference type="NCBI Taxonomy" id="50990"/>
    <lineage>
        <taxon>Eukaryota</taxon>
        <taxon>Fungi</taxon>
        <taxon>Dikarya</taxon>
        <taxon>Basidiomycota</taxon>
        <taxon>Agaricomycotina</taxon>
        <taxon>Agaricomycetes</taxon>
        <taxon>Hymenochaetales</taxon>
        <taxon>Rickenellaceae</taxon>
        <taxon>Rickenella</taxon>
    </lineage>
</organism>
<keyword evidence="3 5" id="KW-0687">Ribonucleoprotein</keyword>
<dbReference type="Pfam" id="PF01084">
    <property type="entry name" value="Ribosomal_S18"/>
    <property type="match status" value="1"/>
</dbReference>
<name>A0A4R5XEG7_9AGAM</name>
<reference evidence="6 7" key="1">
    <citation type="submission" date="2018-06" db="EMBL/GenBank/DDBJ databases">
        <title>A transcriptomic atlas of mushroom development highlights an independent origin of complex multicellularity.</title>
        <authorList>
            <consortium name="DOE Joint Genome Institute"/>
            <person name="Krizsan K."/>
            <person name="Almasi E."/>
            <person name="Merenyi Z."/>
            <person name="Sahu N."/>
            <person name="Viragh M."/>
            <person name="Koszo T."/>
            <person name="Mondo S."/>
            <person name="Kiss B."/>
            <person name="Balint B."/>
            <person name="Kues U."/>
            <person name="Barry K."/>
            <person name="Hegedus J.C."/>
            <person name="Henrissat B."/>
            <person name="Johnson J."/>
            <person name="Lipzen A."/>
            <person name="Ohm R."/>
            <person name="Nagy I."/>
            <person name="Pangilinan J."/>
            <person name="Yan J."/>
            <person name="Xiong Y."/>
            <person name="Grigoriev I.V."/>
            <person name="Hibbett D.S."/>
            <person name="Nagy L.G."/>
        </authorList>
    </citation>
    <scope>NUCLEOTIDE SEQUENCE [LARGE SCALE GENOMIC DNA]</scope>
    <source>
        <strain evidence="6 7">SZMC22713</strain>
    </source>
</reference>
<comment type="similarity">
    <text evidence="1 5">Belongs to the bacterial ribosomal protein bS18 family.</text>
</comment>